<dbReference type="Gene3D" id="1.10.10.60">
    <property type="entry name" value="Homeodomain-like"/>
    <property type="match status" value="2"/>
</dbReference>
<name>A0A1G9TVA5_9FIRM</name>
<keyword evidence="3" id="KW-0804">Transcription</keyword>
<dbReference type="AlphaFoldDB" id="A0A1G9TVA5"/>
<dbReference type="InterPro" id="IPR037923">
    <property type="entry name" value="HTH-like"/>
</dbReference>
<keyword evidence="1" id="KW-0805">Transcription regulation</keyword>
<evidence type="ECO:0000256" key="3">
    <source>
        <dbReference type="ARBA" id="ARBA00023163"/>
    </source>
</evidence>
<organism evidence="5 6">
    <name type="scientific">Dendrosporobacter quercicolus</name>
    <dbReference type="NCBI Taxonomy" id="146817"/>
    <lineage>
        <taxon>Bacteria</taxon>
        <taxon>Bacillati</taxon>
        <taxon>Bacillota</taxon>
        <taxon>Negativicutes</taxon>
        <taxon>Selenomonadales</taxon>
        <taxon>Sporomusaceae</taxon>
        <taxon>Dendrosporobacter</taxon>
    </lineage>
</organism>
<dbReference type="Pfam" id="PF12833">
    <property type="entry name" value="HTH_18"/>
    <property type="match status" value="1"/>
</dbReference>
<dbReference type="PANTHER" id="PTHR43280">
    <property type="entry name" value="ARAC-FAMILY TRANSCRIPTIONAL REGULATOR"/>
    <property type="match status" value="1"/>
</dbReference>
<gene>
    <name evidence="5" type="ORF">SAMN04488502_10588</name>
</gene>
<keyword evidence="6" id="KW-1185">Reference proteome</keyword>
<dbReference type="InterPro" id="IPR009057">
    <property type="entry name" value="Homeodomain-like_sf"/>
</dbReference>
<feature type="domain" description="HTH araC/xylS-type" evidence="4">
    <location>
        <begin position="173"/>
        <end position="271"/>
    </location>
</feature>
<evidence type="ECO:0000313" key="5">
    <source>
        <dbReference type="EMBL" id="SDM51165.1"/>
    </source>
</evidence>
<evidence type="ECO:0000256" key="2">
    <source>
        <dbReference type="ARBA" id="ARBA00023125"/>
    </source>
</evidence>
<reference evidence="5 6" key="1">
    <citation type="submission" date="2016-10" db="EMBL/GenBank/DDBJ databases">
        <authorList>
            <person name="de Groot N.N."/>
        </authorList>
    </citation>
    <scope>NUCLEOTIDE SEQUENCE [LARGE SCALE GENOMIC DNA]</scope>
    <source>
        <strain evidence="5 6">DSM 1736</strain>
    </source>
</reference>
<dbReference type="RefSeq" id="WP_092072888.1">
    <property type="nucleotide sequence ID" value="NZ_FNHB01000005.1"/>
</dbReference>
<dbReference type="SUPFAM" id="SSF46689">
    <property type="entry name" value="Homeodomain-like"/>
    <property type="match status" value="2"/>
</dbReference>
<keyword evidence="2" id="KW-0238">DNA-binding</keyword>
<dbReference type="InterPro" id="IPR018060">
    <property type="entry name" value="HTH_AraC"/>
</dbReference>
<proteinExistence type="predicted"/>
<evidence type="ECO:0000256" key="1">
    <source>
        <dbReference type="ARBA" id="ARBA00023015"/>
    </source>
</evidence>
<evidence type="ECO:0000313" key="6">
    <source>
        <dbReference type="Proteomes" id="UP000214880"/>
    </source>
</evidence>
<dbReference type="Proteomes" id="UP000214880">
    <property type="component" value="Unassembled WGS sequence"/>
</dbReference>
<evidence type="ECO:0000259" key="4">
    <source>
        <dbReference type="PROSITE" id="PS01124"/>
    </source>
</evidence>
<sequence>MHVDINQLAGNFSRIKFEIVDVVKVKVPPGKKCLGVFTPPVSGLIFPLAGQARMFFDGVPYEMEPGKIFHGAPNSALDKEVVGNSGWNYMVIHYRVDDSAKAEFPQAFSHYRIDSGYSPRINDLLQRLYNVCITPGNLPALQAQSLFFSILDESLTCAGSRSRQSERTRELVEQAVEYMKSHYMEPLTVGKLAGQYGLTRKQFAYLFQKHTGMAPLEYLIEHRVRRARELLCTTACSIAEVSAGVGYTDPYYFSKLFKQRTGFCPTKLRGYFGLRSAL</sequence>
<protein>
    <submittedName>
        <fullName evidence="5">Helix-turn-helix domain-containing protein</fullName>
    </submittedName>
</protein>
<dbReference type="EMBL" id="FNHB01000005">
    <property type="protein sequence ID" value="SDM51165.1"/>
    <property type="molecule type" value="Genomic_DNA"/>
</dbReference>
<dbReference type="PANTHER" id="PTHR43280:SF29">
    <property type="entry name" value="ARAC-FAMILY TRANSCRIPTIONAL REGULATOR"/>
    <property type="match status" value="1"/>
</dbReference>
<dbReference type="SMART" id="SM00342">
    <property type="entry name" value="HTH_ARAC"/>
    <property type="match status" value="1"/>
</dbReference>
<dbReference type="OrthoDB" id="9807321at2"/>
<dbReference type="PROSITE" id="PS01124">
    <property type="entry name" value="HTH_ARAC_FAMILY_2"/>
    <property type="match status" value="1"/>
</dbReference>
<dbReference type="GO" id="GO:0003700">
    <property type="term" value="F:DNA-binding transcription factor activity"/>
    <property type="evidence" value="ECO:0007669"/>
    <property type="project" value="InterPro"/>
</dbReference>
<accession>A0A1G9TVA5</accession>
<dbReference type="STRING" id="146817.SAMN04488502_10588"/>
<dbReference type="GO" id="GO:0043565">
    <property type="term" value="F:sequence-specific DNA binding"/>
    <property type="evidence" value="ECO:0007669"/>
    <property type="project" value="InterPro"/>
</dbReference>
<dbReference type="SUPFAM" id="SSF51215">
    <property type="entry name" value="Regulatory protein AraC"/>
    <property type="match status" value="1"/>
</dbReference>